<keyword evidence="4 6" id="KW-1133">Transmembrane helix</keyword>
<dbReference type="PANTHER" id="PTHR10994">
    <property type="entry name" value="RETICULON"/>
    <property type="match status" value="1"/>
</dbReference>
<evidence type="ECO:0000259" key="7">
    <source>
        <dbReference type="PROSITE" id="PS50845"/>
    </source>
</evidence>
<dbReference type="PROSITE" id="PS50845">
    <property type="entry name" value="RETICULON"/>
    <property type="match status" value="1"/>
</dbReference>
<dbReference type="InterPro" id="IPR003388">
    <property type="entry name" value="Reticulon"/>
</dbReference>
<evidence type="ECO:0000256" key="4">
    <source>
        <dbReference type="ARBA" id="ARBA00022989"/>
    </source>
</evidence>
<dbReference type="GO" id="GO:0005789">
    <property type="term" value="C:endoplasmic reticulum membrane"/>
    <property type="evidence" value="ECO:0007669"/>
    <property type="project" value="UniProtKB-SubCell"/>
</dbReference>
<dbReference type="EMBL" id="JBJXBP010000006">
    <property type="protein sequence ID" value="KAL3824798.1"/>
    <property type="molecule type" value="Genomic_DNA"/>
</dbReference>
<keyword evidence="5 6" id="KW-0472">Membrane</keyword>
<dbReference type="PANTHER" id="PTHR10994:SF85">
    <property type="entry name" value="RETICULON-LIKE PROTEIN B9"/>
    <property type="match status" value="1"/>
</dbReference>
<dbReference type="Pfam" id="PF02453">
    <property type="entry name" value="Reticulon"/>
    <property type="match status" value="1"/>
</dbReference>
<evidence type="ECO:0000313" key="9">
    <source>
        <dbReference type="Proteomes" id="UP001634393"/>
    </source>
</evidence>
<accession>A0ABD3SJZ7</accession>
<keyword evidence="3 6" id="KW-0256">Endoplasmic reticulum</keyword>
<evidence type="ECO:0000256" key="6">
    <source>
        <dbReference type="RuleBase" id="RU363132"/>
    </source>
</evidence>
<name>A0ABD3SJZ7_9LAMI</name>
<evidence type="ECO:0000313" key="8">
    <source>
        <dbReference type="EMBL" id="KAL3824798.1"/>
    </source>
</evidence>
<evidence type="ECO:0000256" key="2">
    <source>
        <dbReference type="ARBA" id="ARBA00022692"/>
    </source>
</evidence>
<evidence type="ECO:0000256" key="5">
    <source>
        <dbReference type="ARBA" id="ARBA00023136"/>
    </source>
</evidence>
<evidence type="ECO:0000256" key="3">
    <source>
        <dbReference type="ARBA" id="ARBA00022824"/>
    </source>
</evidence>
<keyword evidence="2 6" id="KW-0812">Transmembrane</keyword>
<comment type="subcellular location">
    <subcellularLocation>
        <location evidence="1 6">Endoplasmic reticulum membrane</location>
        <topology evidence="1 6">Multi-pass membrane protein</topology>
    </subcellularLocation>
</comment>
<reference evidence="8 9" key="1">
    <citation type="submission" date="2024-12" db="EMBL/GenBank/DDBJ databases">
        <title>The unique morphological basis and parallel evolutionary history of personate flowers in Penstemon.</title>
        <authorList>
            <person name="Depatie T.H."/>
            <person name="Wessinger C.A."/>
        </authorList>
    </citation>
    <scope>NUCLEOTIDE SEQUENCE [LARGE SCALE GENOMIC DNA]</scope>
    <source>
        <strain evidence="8">WTNN_2</strain>
        <tissue evidence="8">Leaf</tissue>
    </source>
</reference>
<proteinExistence type="predicted"/>
<dbReference type="InterPro" id="IPR045064">
    <property type="entry name" value="Reticulon-like"/>
</dbReference>
<gene>
    <name evidence="8" type="ORF">ACJIZ3_020827</name>
</gene>
<dbReference type="AlphaFoldDB" id="A0ABD3SJZ7"/>
<dbReference type="Proteomes" id="UP001634393">
    <property type="component" value="Unassembled WGS sequence"/>
</dbReference>
<sequence length="220" mass="25289">MDNSSSDSDNGSAPRGKLFGRQRSIHAVLGGGKVADVLLWRNTKVSAAILIGIATIWFLFEVVEYNLVTFLCHLFITTMLLIFIWSTTAEFFKWNPPNIPKIILQDSTFRDLALILHKKFNYLLSKLMYIASGNDPKLFLLTIVTLWIISIIGSSISSLNLLFFGVHCLEIVPFLYEQYEDEVDNIAYKLKRRMKKTYKKFEAEYLRKIPRGPVKDKKSK</sequence>
<feature type="transmembrane region" description="Helical" evidence="6">
    <location>
        <begin position="43"/>
        <end position="60"/>
    </location>
</feature>
<comment type="caution">
    <text evidence="8">The sequence shown here is derived from an EMBL/GenBank/DDBJ whole genome shotgun (WGS) entry which is preliminary data.</text>
</comment>
<feature type="transmembrane region" description="Helical" evidence="6">
    <location>
        <begin position="67"/>
        <end position="86"/>
    </location>
</feature>
<feature type="domain" description="Reticulon" evidence="7">
    <location>
        <begin position="34"/>
        <end position="220"/>
    </location>
</feature>
<evidence type="ECO:0000256" key="1">
    <source>
        <dbReference type="ARBA" id="ARBA00004477"/>
    </source>
</evidence>
<protein>
    <recommendedName>
        <fullName evidence="6">Reticulon-like protein</fullName>
    </recommendedName>
</protein>
<feature type="transmembrane region" description="Helical" evidence="6">
    <location>
        <begin position="138"/>
        <end position="164"/>
    </location>
</feature>
<organism evidence="8 9">
    <name type="scientific">Penstemon smallii</name>
    <dbReference type="NCBI Taxonomy" id="265156"/>
    <lineage>
        <taxon>Eukaryota</taxon>
        <taxon>Viridiplantae</taxon>
        <taxon>Streptophyta</taxon>
        <taxon>Embryophyta</taxon>
        <taxon>Tracheophyta</taxon>
        <taxon>Spermatophyta</taxon>
        <taxon>Magnoliopsida</taxon>
        <taxon>eudicotyledons</taxon>
        <taxon>Gunneridae</taxon>
        <taxon>Pentapetalae</taxon>
        <taxon>asterids</taxon>
        <taxon>lamiids</taxon>
        <taxon>Lamiales</taxon>
        <taxon>Plantaginaceae</taxon>
        <taxon>Cheloneae</taxon>
        <taxon>Penstemon</taxon>
    </lineage>
</organism>
<keyword evidence="9" id="KW-1185">Reference proteome</keyword>